<organism evidence="1 2">
    <name type="scientific">Triticum urartu</name>
    <name type="common">Red wild einkorn</name>
    <name type="synonym">Crithodium urartu</name>
    <dbReference type="NCBI Taxonomy" id="4572"/>
    <lineage>
        <taxon>Eukaryota</taxon>
        <taxon>Viridiplantae</taxon>
        <taxon>Streptophyta</taxon>
        <taxon>Embryophyta</taxon>
        <taxon>Tracheophyta</taxon>
        <taxon>Spermatophyta</taxon>
        <taxon>Magnoliopsida</taxon>
        <taxon>Liliopsida</taxon>
        <taxon>Poales</taxon>
        <taxon>Poaceae</taxon>
        <taxon>BOP clade</taxon>
        <taxon>Pooideae</taxon>
        <taxon>Triticodae</taxon>
        <taxon>Triticeae</taxon>
        <taxon>Triticinae</taxon>
        <taxon>Triticum</taxon>
    </lineage>
</organism>
<proteinExistence type="predicted"/>
<accession>A0A8R7V2C6</accession>
<keyword evidence="2" id="KW-1185">Reference proteome</keyword>
<evidence type="ECO:0000313" key="2">
    <source>
        <dbReference type="Proteomes" id="UP000015106"/>
    </source>
</evidence>
<dbReference type="EnsemblPlants" id="TuG1812G0700002795.01.T01">
    <property type="protein sequence ID" value="TuG1812G0700002795.01.T01"/>
    <property type="gene ID" value="TuG1812G0700002795.01"/>
</dbReference>
<dbReference type="Gramene" id="TuG1812G0700002795.01.T01">
    <property type="protein sequence ID" value="TuG1812G0700002795.01.T01"/>
    <property type="gene ID" value="TuG1812G0700002795.01"/>
</dbReference>
<dbReference type="AlphaFoldDB" id="A0A8R7V2C6"/>
<sequence length="104" mass="11678">MLVTSLLYVMHGKRMLSESKCSSTISSQVLFVVVLNFEERRPSSSWHLCHACSATALTRRRRRRLSRKVARSSWGPLHGLRVCLIAMSEAKVLELGGVFAFVDA</sequence>
<reference evidence="1" key="3">
    <citation type="submission" date="2022-06" db="UniProtKB">
        <authorList>
            <consortium name="EnsemblPlants"/>
        </authorList>
    </citation>
    <scope>IDENTIFICATION</scope>
</reference>
<reference evidence="1" key="2">
    <citation type="submission" date="2018-03" db="EMBL/GenBank/DDBJ databases">
        <title>The Triticum urartu genome reveals the dynamic nature of wheat genome evolution.</title>
        <authorList>
            <person name="Ling H."/>
            <person name="Ma B."/>
            <person name="Shi X."/>
            <person name="Liu H."/>
            <person name="Dong L."/>
            <person name="Sun H."/>
            <person name="Cao Y."/>
            <person name="Gao Q."/>
            <person name="Zheng S."/>
            <person name="Li Y."/>
            <person name="Yu Y."/>
            <person name="Du H."/>
            <person name="Qi M."/>
            <person name="Li Y."/>
            <person name="Yu H."/>
            <person name="Cui Y."/>
            <person name="Wang N."/>
            <person name="Chen C."/>
            <person name="Wu H."/>
            <person name="Zhao Y."/>
            <person name="Zhang J."/>
            <person name="Li Y."/>
            <person name="Zhou W."/>
            <person name="Zhang B."/>
            <person name="Hu W."/>
            <person name="Eijk M."/>
            <person name="Tang J."/>
            <person name="Witsenboer H."/>
            <person name="Zhao S."/>
            <person name="Li Z."/>
            <person name="Zhang A."/>
            <person name="Wang D."/>
            <person name="Liang C."/>
        </authorList>
    </citation>
    <scope>NUCLEOTIDE SEQUENCE [LARGE SCALE GENOMIC DNA]</scope>
    <source>
        <strain evidence="1">cv. G1812</strain>
    </source>
</reference>
<evidence type="ECO:0000313" key="1">
    <source>
        <dbReference type="EnsemblPlants" id="TuG1812G0700002795.01.T01"/>
    </source>
</evidence>
<dbReference type="Proteomes" id="UP000015106">
    <property type="component" value="Chromosome 7"/>
</dbReference>
<reference evidence="2" key="1">
    <citation type="journal article" date="2013" name="Nature">
        <title>Draft genome of the wheat A-genome progenitor Triticum urartu.</title>
        <authorList>
            <person name="Ling H.Q."/>
            <person name="Zhao S."/>
            <person name="Liu D."/>
            <person name="Wang J."/>
            <person name="Sun H."/>
            <person name="Zhang C."/>
            <person name="Fan H."/>
            <person name="Li D."/>
            <person name="Dong L."/>
            <person name="Tao Y."/>
            <person name="Gao C."/>
            <person name="Wu H."/>
            <person name="Li Y."/>
            <person name="Cui Y."/>
            <person name="Guo X."/>
            <person name="Zheng S."/>
            <person name="Wang B."/>
            <person name="Yu K."/>
            <person name="Liang Q."/>
            <person name="Yang W."/>
            <person name="Lou X."/>
            <person name="Chen J."/>
            <person name="Feng M."/>
            <person name="Jian J."/>
            <person name="Zhang X."/>
            <person name="Luo G."/>
            <person name="Jiang Y."/>
            <person name="Liu J."/>
            <person name="Wang Z."/>
            <person name="Sha Y."/>
            <person name="Zhang B."/>
            <person name="Wu H."/>
            <person name="Tang D."/>
            <person name="Shen Q."/>
            <person name="Xue P."/>
            <person name="Zou S."/>
            <person name="Wang X."/>
            <person name="Liu X."/>
            <person name="Wang F."/>
            <person name="Yang Y."/>
            <person name="An X."/>
            <person name="Dong Z."/>
            <person name="Zhang K."/>
            <person name="Zhang X."/>
            <person name="Luo M.C."/>
            <person name="Dvorak J."/>
            <person name="Tong Y."/>
            <person name="Wang J."/>
            <person name="Yang H."/>
            <person name="Li Z."/>
            <person name="Wang D."/>
            <person name="Zhang A."/>
            <person name="Wang J."/>
        </authorList>
    </citation>
    <scope>NUCLEOTIDE SEQUENCE</scope>
    <source>
        <strain evidence="2">cv. G1812</strain>
    </source>
</reference>
<protein>
    <submittedName>
        <fullName evidence="1">Uncharacterized protein</fullName>
    </submittedName>
</protein>
<name>A0A8R7V2C6_TRIUA</name>